<comment type="caution">
    <text evidence="2">The sequence shown here is derived from an EMBL/GenBank/DDBJ whole genome shotgun (WGS) entry which is preliminary data.</text>
</comment>
<gene>
    <name evidence="2" type="ORF">Nepgr_024024</name>
</gene>
<sequence>MPLSYLAVLPIEVECPCISFAEKAFAEDLEESPASASPHAAAVSLNLDAAVNVSHVGKHPKVVSSEPLFGSPDPGSEPGVSTSVGEGHPKGILLGALVHGSMDVAGGFRVIDQGVVCGFPLPFADANELARTPPLASSGRSVLESPCGDPTSSPSDKLSPRTQVSSLKEDVLEQGSVIGRAASPVDDAVVTSYPNHLVVVDQQQAGNKERANKSIMPSIPAATTFRREAKSRRECQQPATLVNISANKSNRAAAPHFASAQHPHFHYRVPILYTQQLLSEEAIGYSRNQLGHPEIKQGGTSTAAS</sequence>
<reference evidence="2" key="1">
    <citation type="submission" date="2023-05" db="EMBL/GenBank/DDBJ databases">
        <title>Nepenthes gracilis genome sequencing.</title>
        <authorList>
            <person name="Fukushima K."/>
        </authorList>
    </citation>
    <scope>NUCLEOTIDE SEQUENCE</scope>
    <source>
        <strain evidence="2">SING2019-196</strain>
    </source>
</reference>
<organism evidence="2 3">
    <name type="scientific">Nepenthes gracilis</name>
    <name type="common">Slender pitcher plant</name>
    <dbReference type="NCBI Taxonomy" id="150966"/>
    <lineage>
        <taxon>Eukaryota</taxon>
        <taxon>Viridiplantae</taxon>
        <taxon>Streptophyta</taxon>
        <taxon>Embryophyta</taxon>
        <taxon>Tracheophyta</taxon>
        <taxon>Spermatophyta</taxon>
        <taxon>Magnoliopsida</taxon>
        <taxon>eudicotyledons</taxon>
        <taxon>Gunneridae</taxon>
        <taxon>Pentapetalae</taxon>
        <taxon>Caryophyllales</taxon>
        <taxon>Nepenthaceae</taxon>
        <taxon>Nepenthes</taxon>
    </lineage>
</organism>
<evidence type="ECO:0000256" key="1">
    <source>
        <dbReference type="SAM" id="MobiDB-lite"/>
    </source>
</evidence>
<feature type="compositionally biased region" description="Polar residues" evidence="1">
    <location>
        <begin position="150"/>
        <end position="166"/>
    </location>
</feature>
<dbReference type="Proteomes" id="UP001279734">
    <property type="component" value="Unassembled WGS sequence"/>
</dbReference>
<name>A0AAD3T3Y3_NEPGR</name>
<evidence type="ECO:0000313" key="2">
    <source>
        <dbReference type="EMBL" id="GMH22181.1"/>
    </source>
</evidence>
<dbReference type="EMBL" id="BSYO01000024">
    <property type="protein sequence ID" value="GMH22181.1"/>
    <property type="molecule type" value="Genomic_DNA"/>
</dbReference>
<protein>
    <submittedName>
        <fullName evidence="2">Uncharacterized protein</fullName>
    </submittedName>
</protein>
<dbReference type="AlphaFoldDB" id="A0AAD3T3Y3"/>
<accession>A0AAD3T3Y3</accession>
<proteinExistence type="predicted"/>
<keyword evidence="3" id="KW-1185">Reference proteome</keyword>
<evidence type="ECO:0000313" key="3">
    <source>
        <dbReference type="Proteomes" id="UP001279734"/>
    </source>
</evidence>
<feature type="region of interest" description="Disordered" evidence="1">
    <location>
        <begin position="134"/>
        <end position="166"/>
    </location>
</feature>
<feature type="region of interest" description="Disordered" evidence="1">
    <location>
        <begin position="64"/>
        <end position="85"/>
    </location>
</feature>